<keyword evidence="3" id="KW-1185">Reference proteome</keyword>
<dbReference type="AlphaFoldDB" id="A0A094L0F1"/>
<dbReference type="Proteomes" id="UP000053718">
    <property type="component" value="Unassembled WGS sequence"/>
</dbReference>
<dbReference type="InterPro" id="IPR036249">
    <property type="entry name" value="Thioredoxin-like_sf"/>
</dbReference>
<dbReference type="EMBL" id="JPIN01000012">
    <property type="protein sequence ID" value="KFZ28068.1"/>
    <property type="molecule type" value="Genomic_DNA"/>
</dbReference>
<dbReference type="CDD" id="cd00570">
    <property type="entry name" value="GST_N_family"/>
    <property type="match status" value="1"/>
</dbReference>
<dbReference type="SUPFAM" id="SSF52833">
    <property type="entry name" value="Thioredoxin-like"/>
    <property type="match status" value="1"/>
</dbReference>
<dbReference type="Gene3D" id="1.20.1050.10">
    <property type="match status" value="1"/>
</dbReference>
<dbReference type="InterPro" id="IPR004045">
    <property type="entry name" value="Glutathione_S-Trfase_N"/>
</dbReference>
<reference evidence="2 3" key="1">
    <citation type="submission" date="2014-06" db="EMBL/GenBank/DDBJ databases">
        <title>Draft genome sequence of Idiomarina sp. MCCC 1A10513.</title>
        <authorList>
            <person name="Du J."/>
            <person name="Lai Q."/>
            <person name="Shao Z."/>
        </authorList>
    </citation>
    <scope>NUCLEOTIDE SEQUENCE [LARGE SCALE GENOMIC DNA]</scope>
    <source>
        <strain evidence="2 3">MCCC 1A10513</strain>
    </source>
</reference>
<evidence type="ECO:0000313" key="3">
    <source>
        <dbReference type="Proteomes" id="UP000053718"/>
    </source>
</evidence>
<sequence length="186" mass="21505">MKLFGSYTSPFVRHCRIVLAQHQHDYEFVPTDYTQSAQQTPTKRVPYFSHDGLELHDSSSILRYLRTLAGEGFCEDPATFDLYCTINTALDATVNIFILSMDNLTAEQVPYLTRQQDRVNAILDDLNSREWGEVDEKNDAHLRLACFLSWAQFRNRIDIQNWPNLQQFLAGMNQQAWFANTHPALS</sequence>
<dbReference type="PROSITE" id="PS50404">
    <property type="entry name" value="GST_NTER"/>
    <property type="match status" value="1"/>
</dbReference>
<organism evidence="2 3">
    <name type="scientific">Pseudidiomarina atlantica</name>
    <dbReference type="NCBI Taxonomy" id="1517416"/>
    <lineage>
        <taxon>Bacteria</taxon>
        <taxon>Pseudomonadati</taxon>
        <taxon>Pseudomonadota</taxon>
        <taxon>Gammaproteobacteria</taxon>
        <taxon>Alteromonadales</taxon>
        <taxon>Idiomarinaceae</taxon>
        <taxon>Pseudidiomarina</taxon>
    </lineage>
</organism>
<name>A0A094L0F1_9GAMM</name>
<dbReference type="STRING" id="1517416.IDAT_10770"/>
<feature type="domain" description="GST N-terminal" evidence="1">
    <location>
        <begin position="1"/>
        <end position="73"/>
    </location>
</feature>
<evidence type="ECO:0000259" key="1">
    <source>
        <dbReference type="PROSITE" id="PS50404"/>
    </source>
</evidence>
<accession>A0A094L0F1</accession>
<dbReference type="RefSeq" id="WP_034733458.1">
    <property type="nucleotide sequence ID" value="NZ_JPIN01000012.1"/>
</dbReference>
<dbReference type="Gene3D" id="3.40.30.10">
    <property type="entry name" value="Glutaredoxin"/>
    <property type="match status" value="1"/>
</dbReference>
<proteinExistence type="predicted"/>
<dbReference type="Pfam" id="PF13417">
    <property type="entry name" value="GST_N_3"/>
    <property type="match status" value="1"/>
</dbReference>
<comment type="caution">
    <text evidence="2">The sequence shown here is derived from an EMBL/GenBank/DDBJ whole genome shotgun (WGS) entry which is preliminary data.</text>
</comment>
<gene>
    <name evidence="2" type="ORF">IDAT_10770</name>
</gene>
<protein>
    <recommendedName>
        <fullName evidence="1">GST N-terminal domain-containing protein</fullName>
    </recommendedName>
</protein>
<dbReference type="eggNOG" id="COG0625">
    <property type="taxonomic scope" value="Bacteria"/>
</dbReference>
<evidence type="ECO:0000313" key="2">
    <source>
        <dbReference type="EMBL" id="KFZ28068.1"/>
    </source>
</evidence>
<dbReference type="OrthoDB" id="8634103at2"/>